<comment type="caution">
    <text evidence="1">The sequence shown here is derived from an EMBL/GenBank/DDBJ whole genome shotgun (WGS) entry which is preliminary data.</text>
</comment>
<organism evidence="1 2">
    <name type="scientific">Subtercola boreus</name>
    <dbReference type="NCBI Taxonomy" id="120213"/>
    <lineage>
        <taxon>Bacteria</taxon>
        <taxon>Bacillati</taxon>
        <taxon>Actinomycetota</taxon>
        <taxon>Actinomycetes</taxon>
        <taxon>Micrococcales</taxon>
        <taxon>Microbacteriaceae</taxon>
        <taxon>Subtercola</taxon>
    </lineage>
</organism>
<evidence type="ECO:0000313" key="2">
    <source>
        <dbReference type="Proteomes" id="UP000256541"/>
    </source>
</evidence>
<dbReference type="Proteomes" id="UP000256541">
    <property type="component" value="Unassembled WGS sequence"/>
</dbReference>
<gene>
    <name evidence="1" type="ORF">B7R22_14445</name>
</gene>
<evidence type="ECO:0008006" key="3">
    <source>
        <dbReference type="Google" id="ProtNLM"/>
    </source>
</evidence>
<reference evidence="1 2" key="1">
    <citation type="submission" date="2017-04" db="EMBL/GenBank/DDBJ databases">
        <title>Comparative genome analysis of Subtercola boreus.</title>
        <authorList>
            <person name="Cho Y.-J."/>
            <person name="Cho A."/>
            <person name="Kim O.-S."/>
            <person name="Lee J.-I."/>
        </authorList>
    </citation>
    <scope>NUCLEOTIDE SEQUENCE [LARGE SCALE GENOMIC DNA]</scope>
    <source>
        <strain evidence="1 2">P27479</strain>
    </source>
</reference>
<proteinExistence type="predicted"/>
<protein>
    <recommendedName>
        <fullName evidence="3">Guanylate cyclase domain-containing protein</fullName>
    </recommendedName>
</protein>
<accession>A0A3E0VVI9</accession>
<dbReference type="EMBL" id="NBXB01000039">
    <property type="protein sequence ID" value="RFA12847.1"/>
    <property type="molecule type" value="Genomic_DNA"/>
</dbReference>
<sequence>MVADVSGYSERAHELAEELAERAAENLRRSGKTVVRNPTTGRYIVTRTSPSNPETHIRRVA</sequence>
<evidence type="ECO:0000313" key="1">
    <source>
        <dbReference type="EMBL" id="RFA12847.1"/>
    </source>
</evidence>
<dbReference type="AlphaFoldDB" id="A0A3E0VVI9"/>
<name>A0A3E0VVI9_9MICO</name>